<accession>A0A0B7BV26</accession>
<evidence type="ECO:0000313" key="1">
    <source>
        <dbReference type="EMBL" id="CEK96787.1"/>
    </source>
</evidence>
<feature type="non-terminal residue" evidence="1">
    <location>
        <position position="50"/>
    </location>
</feature>
<dbReference type="EMBL" id="HACG01049922">
    <property type="protein sequence ID" value="CEK96787.1"/>
    <property type="molecule type" value="Transcribed_RNA"/>
</dbReference>
<proteinExistence type="predicted"/>
<sequence>MLTPTSEVLVCLKFGVLPCLVYSKPSRVLSLATSPLYPKTVQLSCKIENP</sequence>
<organism evidence="1">
    <name type="scientific">Arion vulgaris</name>
    <dbReference type="NCBI Taxonomy" id="1028688"/>
    <lineage>
        <taxon>Eukaryota</taxon>
        <taxon>Metazoa</taxon>
        <taxon>Spiralia</taxon>
        <taxon>Lophotrochozoa</taxon>
        <taxon>Mollusca</taxon>
        <taxon>Gastropoda</taxon>
        <taxon>Heterobranchia</taxon>
        <taxon>Euthyneura</taxon>
        <taxon>Panpulmonata</taxon>
        <taxon>Eupulmonata</taxon>
        <taxon>Stylommatophora</taxon>
        <taxon>Helicina</taxon>
        <taxon>Arionoidea</taxon>
        <taxon>Arionidae</taxon>
        <taxon>Arion</taxon>
    </lineage>
</organism>
<dbReference type="AlphaFoldDB" id="A0A0B7BV26"/>
<gene>
    <name evidence="1" type="primary">ORF213453</name>
</gene>
<protein>
    <submittedName>
        <fullName evidence="1">Uncharacterized protein</fullName>
    </submittedName>
</protein>
<name>A0A0B7BV26_9EUPU</name>
<reference evidence="1" key="1">
    <citation type="submission" date="2014-12" db="EMBL/GenBank/DDBJ databases">
        <title>Insight into the proteome of Arion vulgaris.</title>
        <authorList>
            <person name="Aradska J."/>
            <person name="Bulat T."/>
            <person name="Smidak R."/>
            <person name="Sarate P."/>
            <person name="Gangsoo J."/>
            <person name="Sialana F."/>
            <person name="Bilban M."/>
            <person name="Lubec G."/>
        </authorList>
    </citation>
    <scope>NUCLEOTIDE SEQUENCE</scope>
    <source>
        <tissue evidence="1">Skin</tissue>
    </source>
</reference>